<evidence type="ECO:0000256" key="10">
    <source>
        <dbReference type="ARBA" id="ARBA00022840"/>
    </source>
</evidence>
<dbReference type="Gene3D" id="1.10.287.130">
    <property type="match status" value="1"/>
</dbReference>
<evidence type="ECO:0000256" key="12">
    <source>
        <dbReference type="ARBA" id="ARBA00023012"/>
    </source>
</evidence>
<dbReference type="InterPro" id="IPR017232">
    <property type="entry name" value="NtrY"/>
</dbReference>
<evidence type="ECO:0000256" key="7">
    <source>
        <dbReference type="ARBA" id="ARBA00022692"/>
    </source>
</evidence>
<dbReference type="AlphaFoldDB" id="A0AAE3HPH3"/>
<dbReference type="Proteomes" id="UP001204445">
    <property type="component" value="Unassembled WGS sequence"/>
</dbReference>
<dbReference type="InterPro" id="IPR003660">
    <property type="entry name" value="HAMP_dom"/>
</dbReference>
<feature type="transmembrane region" description="Helical" evidence="14">
    <location>
        <begin position="280"/>
        <end position="303"/>
    </location>
</feature>
<feature type="domain" description="PAS" evidence="16">
    <location>
        <begin position="370"/>
        <end position="436"/>
    </location>
</feature>
<dbReference type="PROSITE" id="PS50885">
    <property type="entry name" value="HAMP"/>
    <property type="match status" value="1"/>
</dbReference>
<dbReference type="InterPro" id="IPR013767">
    <property type="entry name" value="PAS_fold"/>
</dbReference>
<feature type="domain" description="HAMP" evidence="17">
    <location>
        <begin position="306"/>
        <end position="358"/>
    </location>
</feature>
<organism evidence="18 19">
    <name type="scientific">Methylohalomonas lacus</name>
    <dbReference type="NCBI Taxonomy" id="398773"/>
    <lineage>
        <taxon>Bacteria</taxon>
        <taxon>Pseudomonadati</taxon>
        <taxon>Pseudomonadota</taxon>
        <taxon>Gammaproteobacteria</taxon>
        <taxon>Methylohalomonadales</taxon>
        <taxon>Methylohalomonadaceae</taxon>
        <taxon>Methylohalomonas</taxon>
    </lineage>
</organism>
<dbReference type="PRINTS" id="PR00344">
    <property type="entry name" value="BCTRLSENSOR"/>
</dbReference>
<dbReference type="EMBL" id="JANUCT010000024">
    <property type="protein sequence ID" value="MCS3904498.1"/>
    <property type="molecule type" value="Genomic_DNA"/>
</dbReference>
<accession>A0AAE3HPH3</accession>
<dbReference type="InterPro" id="IPR000014">
    <property type="entry name" value="PAS"/>
</dbReference>
<evidence type="ECO:0000259" key="17">
    <source>
        <dbReference type="PROSITE" id="PS50885"/>
    </source>
</evidence>
<dbReference type="PROSITE" id="PS50112">
    <property type="entry name" value="PAS"/>
    <property type="match status" value="1"/>
</dbReference>
<dbReference type="PANTHER" id="PTHR43065:SF10">
    <property type="entry name" value="PEROXIDE STRESS-ACTIVATED HISTIDINE KINASE MAK3"/>
    <property type="match status" value="1"/>
</dbReference>
<dbReference type="PANTHER" id="PTHR43065">
    <property type="entry name" value="SENSOR HISTIDINE KINASE"/>
    <property type="match status" value="1"/>
</dbReference>
<dbReference type="SMART" id="SM00388">
    <property type="entry name" value="HisKA"/>
    <property type="match status" value="1"/>
</dbReference>
<keyword evidence="9 18" id="KW-0418">Kinase</keyword>
<reference evidence="18" key="1">
    <citation type="submission" date="2022-08" db="EMBL/GenBank/DDBJ databases">
        <title>Genomic Encyclopedia of Type Strains, Phase III (KMG-III): the genomes of soil and plant-associated and newly described type strains.</title>
        <authorList>
            <person name="Whitman W."/>
        </authorList>
    </citation>
    <scope>NUCLEOTIDE SEQUENCE</scope>
    <source>
        <strain evidence="18">HMT 1</strain>
    </source>
</reference>
<evidence type="ECO:0000256" key="4">
    <source>
        <dbReference type="ARBA" id="ARBA00022475"/>
    </source>
</evidence>
<protein>
    <recommendedName>
        <fullName evidence="3">histidine kinase</fullName>
        <ecNumber evidence="3">2.7.13.3</ecNumber>
    </recommendedName>
</protein>
<dbReference type="Pfam" id="PF00512">
    <property type="entry name" value="HisKA"/>
    <property type="match status" value="1"/>
</dbReference>
<sequence length="738" mass="82199">MKRDSRIIFISGLGLFFFMLASLLLMSDAMQNSERFGRLYSALLVLNAVGLLVMLILIGVNIRQLIQQLRNRVAGARMTVRMVLMLTTLSVTPVLIVYWFSLDFLNRGIDNWFDLRVESALNDSLELSRLALDGRMRDMLRRTRQVADEFIDVDNAAASFEIDEMRRRIGAEELTLMSRQGRFIASSSSDATQLVPTTPSDSIFLQLRQGNSYVGLDTVKENELVIRTAVNVPDISIQSDNRVLQALYPVSQRMNELADSVESAYEKYRELSYLREQLKLSFTLLLTLVLLFSIFSIVWAAFYTARRLAAPIRDLAMGTKAIASGDYSMQLPVPSNDELGVLVASFNDMTREIARARDAVHQSRQEAEAQRAYLEAVLGRLSSGVLVLDQERNLRTSNVSASQILGLPISPWIGKHLHDLCETHPHLLHLEEVITPHLESQEDWRAQVTLFGGSGRQVLMCSGTSLPSTTAEQAGFVIVFDDITTLIQSQRDAAWGEVARRLAHEIKNPLTPIQLSAERIRHKYMQAETPDLDLKPLDRLTNTIIQQVETMKDMVNTFSEYARAPALEPQPIDLNELVREVLDLFHNLDPGAQVDVDLEPNLPPVNADPGRLRQVLNNLVNNAFDASCDNEPIQLALSTQKIRQGGLEFVEIRISDSGCGISDELIGQIFEPYITTKTKGTGLGLAIVKKIIEEHGGMVWLENNTPAAGASAVIRLPLDSDANNADDSDTDNQGTATV</sequence>
<dbReference type="SUPFAM" id="SSF47384">
    <property type="entry name" value="Homodimeric domain of signal transducing histidine kinase"/>
    <property type="match status" value="1"/>
</dbReference>
<dbReference type="Pfam" id="PF00989">
    <property type="entry name" value="PAS"/>
    <property type="match status" value="1"/>
</dbReference>
<comment type="caution">
    <text evidence="18">The sequence shown here is derived from an EMBL/GenBank/DDBJ whole genome shotgun (WGS) entry which is preliminary data.</text>
</comment>
<evidence type="ECO:0000256" key="11">
    <source>
        <dbReference type="ARBA" id="ARBA00022989"/>
    </source>
</evidence>
<dbReference type="InterPro" id="IPR003661">
    <property type="entry name" value="HisK_dim/P_dom"/>
</dbReference>
<dbReference type="GO" id="GO:0000155">
    <property type="term" value="F:phosphorelay sensor kinase activity"/>
    <property type="evidence" value="ECO:0007669"/>
    <property type="project" value="InterPro"/>
</dbReference>
<keyword evidence="12" id="KW-0902">Two-component regulatory system</keyword>
<evidence type="ECO:0000313" key="18">
    <source>
        <dbReference type="EMBL" id="MCS3904498.1"/>
    </source>
</evidence>
<evidence type="ECO:0000256" key="9">
    <source>
        <dbReference type="ARBA" id="ARBA00022777"/>
    </source>
</evidence>
<dbReference type="Gene3D" id="3.30.450.20">
    <property type="entry name" value="PAS domain"/>
    <property type="match status" value="1"/>
</dbReference>
<dbReference type="RefSeq" id="WP_259057555.1">
    <property type="nucleotide sequence ID" value="NZ_JANUCT010000024.1"/>
</dbReference>
<dbReference type="SMART" id="SM00387">
    <property type="entry name" value="HATPase_c"/>
    <property type="match status" value="1"/>
</dbReference>
<dbReference type="CDD" id="cd00075">
    <property type="entry name" value="HATPase"/>
    <property type="match status" value="1"/>
</dbReference>
<evidence type="ECO:0000256" key="5">
    <source>
        <dbReference type="ARBA" id="ARBA00022553"/>
    </source>
</evidence>
<keyword evidence="6" id="KW-0808">Transferase</keyword>
<evidence type="ECO:0000256" key="6">
    <source>
        <dbReference type="ARBA" id="ARBA00022679"/>
    </source>
</evidence>
<dbReference type="CDD" id="cd06225">
    <property type="entry name" value="HAMP"/>
    <property type="match status" value="1"/>
</dbReference>
<comment type="catalytic activity">
    <reaction evidence="1">
        <text>ATP + protein L-histidine = ADP + protein N-phospho-L-histidine.</text>
        <dbReference type="EC" id="2.7.13.3"/>
    </reaction>
</comment>
<keyword evidence="5" id="KW-0597">Phosphoprotein</keyword>
<feature type="domain" description="Histidine kinase" evidence="15">
    <location>
        <begin position="501"/>
        <end position="720"/>
    </location>
</feature>
<dbReference type="InterPro" id="IPR036890">
    <property type="entry name" value="HATPase_C_sf"/>
</dbReference>
<dbReference type="InterPro" id="IPR003594">
    <property type="entry name" value="HATPase_dom"/>
</dbReference>
<dbReference type="SUPFAM" id="SSF158472">
    <property type="entry name" value="HAMP domain-like"/>
    <property type="match status" value="1"/>
</dbReference>
<dbReference type="InterPro" id="IPR004358">
    <property type="entry name" value="Sig_transdc_His_kin-like_C"/>
</dbReference>
<dbReference type="Gene3D" id="6.10.340.10">
    <property type="match status" value="1"/>
</dbReference>
<evidence type="ECO:0000259" key="15">
    <source>
        <dbReference type="PROSITE" id="PS50109"/>
    </source>
</evidence>
<dbReference type="PROSITE" id="PS50109">
    <property type="entry name" value="HIS_KIN"/>
    <property type="match status" value="1"/>
</dbReference>
<dbReference type="EC" id="2.7.13.3" evidence="3"/>
<keyword evidence="8" id="KW-0547">Nucleotide-binding</keyword>
<dbReference type="Pfam" id="PF02518">
    <property type="entry name" value="HATPase_c"/>
    <property type="match status" value="1"/>
</dbReference>
<evidence type="ECO:0000313" key="19">
    <source>
        <dbReference type="Proteomes" id="UP001204445"/>
    </source>
</evidence>
<dbReference type="InterPro" id="IPR045671">
    <property type="entry name" value="NtrY-like_N"/>
</dbReference>
<evidence type="ECO:0000256" key="3">
    <source>
        <dbReference type="ARBA" id="ARBA00012438"/>
    </source>
</evidence>
<feature type="transmembrane region" description="Helical" evidence="14">
    <location>
        <begin position="39"/>
        <end position="62"/>
    </location>
</feature>
<keyword evidence="10" id="KW-0067">ATP-binding</keyword>
<dbReference type="GO" id="GO:0005524">
    <property type="term" value="F:ATP binding"/>
    <property type="evidence" value="ECO:0007669"/>
    <property type="project" value="UniProtKB-KW"/>
</dbReference>
<dbReference type="GO" id="GO:0005886">
    <property type="term" value="C:plasma membrane"/>
    <property type="evidence" value="ECO:0007669"/>
    <property type="project" value="UniProtKB-SubCell"/>
</dbReference>
<dbReference type="CDD" id="cd00130">
    <property type="entry name" value="PAS"/>
    <property type="match status" value="1"/>
</dbReference>
<dbReference type="Pfam" id="PF00672">
    <property type="entry name" value="HAMP"/>
    <property type="match status" value="1"/>
</dbReference>
<keyword evidence="13 14" id="KW-0472">Membrane</keyword>
<feature type="transmembrane region" description="Helical" evidence="14">
    <location>
        <begin position="7"/>
        <end position="27"/>
    </location>
</feature>
<evidence type="ECO:0000256" key="1">
    <source>
        <dbReference type="ARBA" id="ARBA00000085"/>
    </source>
</evidence>
<evidence type="ECO:0000256" key="2">
    <source>
        <dbReference type="ARBA" id="ARBA00004651"/>
    </source>
</evidence>
<dbReference type="InterPro" id="IPR036097">
    <property type="entry name" value="HisK_dim/P_sf"/>
</dbReference>
<evidence type="ECO:0000256" key="13">
    <source>
        <dbReference type="ARBA" id="ARBA00023136"/>
    </source>
</evidence>
<dbReference type="InterPro" id="IPR005467">
    <property type="entry name" value="His_kinase_dom"/>
</dbReference>
<keyword evidence="4" id="KW-1003">Cell membrane</keyword>
<keyword evidence="19" id="KW-1185">Reference proteome</keyword>
<proteinExistence type="predicted"/>
<evidence type="ECO:0000256" key="14">
    <source>
        <dbReference type="SAM" id="Phobius"/>
    </source>
</evidence>
<evidence type="ECO:0000259" key="16">
    <source>
        <dbReference type="PROSITE" id="PS50112"/>
    </source>
</evidence>
<dbReference type="GO" id="GO:0006355">
    <property type="term" value="P:regulation of DNA-templated transcription"/>
    <property type="evidence" value="ECO:0007669"/>
    <property type="project" value="InterPro"/>
</dbReference>
<evidence type="ECO:0000256" key="8">
    <source>
        <dbReference type="ARBA" id="ARBA00022741"/>
    </source>
</evidence>
<dbReference type="CDD" id="cd00082">
    <property type="entry name" value="HisKA"/>
    <property type="match status" value="1"/>
</dbReference>
<keyword evidence="11 14" id="KW-1133">Transmembrane helix</keyword>
<dbReference type="PIRSF" id="PIRSF037532">
    <property type="entry name" value="STHK_NtrY"/>
    <property type="match status" value="1"/>
</dbReference>
<keyword evidence="7 14" id="KW-0812">Transmembrane</keyword>
<gene>
    <name evidence="18" type="ORF">J2T55_002534</name>
</gene>
<dbReference type="SUPFAM" id="SSF55874">
    <property type="entry name" value="ATPase domain of HSP90 chaperone/DNA topoisomerase II/histidine kinase"/>
    <property type="match status" value="1"/>
</dbReference>
<name>A0AAE3HPH3_9GAMM</name>
<dbReference type="SUPFAM" id="SSF55785">
    <property type="entry name" value="PYP-like sensor domain (PAS domain)"/>
    <property type="match status" value="1"/>
</dbReference>
<dbReference type="Pfam" id="PF19312">
    <property type="entry name" value="NtrY_N"/>
    <property type="match status" value="1"/>
</dbReference>
<comment type="subcellular location">
    <subcellularLocation>
        <location evidence="2">Cell membrane</location>
        <topology evidence="2">Multi-pass membrane protein</topology>
    </subcellularLocation>
</comment>
<dbReference type="SMART" id="SM00304">
    <property type="entry name" value="HAMP"/>
    <property type="match status" value="1"/>
</dbReference>
<dbReference type="Gene3D" id="3.30.565.10">
    <property type="entry name" value="Histidine kinase-like ATPase, C-terminal domain"/>
    <property type="match status" value="1"/>
</dbReference>
<dbReference type="InterPro" id="IPR035965">
    <property type="entry name" value="PAS-like_dom_sf"/>
</dbReference>
<feature type="transmembrane region" description="Helical" evidence="14">
    <location>
        <begin position="83"/>
        <end position="102"/>
    </location>
</feature>